<keyword evidence="1" id="KW-0479">Metal-binding</keyword>
<reference evidence="4 6" key="1">
    <citation type="journal article" date="2006" name="Proc. Natl. Acad. Sci. U.S.A.">
        <title>Genome analysis of the smallest free-living eukaryote Ostreococcus tauri unveils many unique features.</title>
        <authorList>
            <person name="Derelle E."/>
            <person name="Ferraz C."/>
            <person name="Rombauts S."/>
            <person name="Rouze P."/>
            <person name="Worden A.Z."/>
            <person name="Robbens S."/>
            <person name="Partensky F."/>
            <person name="Degroeve S."/>
            <person name="Echeynie S."/>
            <person name="Cooke R."/>
            <person name="Saeys Y."/>
            <person name="Wuyts J."/>
            <person name="Jabbari K."/>
            <person name="Bowler C."/>
            <person name="Panaud O."/>
            <person name="Piegu B."/>
            <person name="Ball S.G."/>
            <person name="Ral J.-P."/>
            <person name="Bouget F.-Y."/>
            <person name="Piganeau G."/>
            <person name="De Baets B."/>
            <person name="Picard A."/>
            <person name="Delseny M."/>
            <person name="Demaille J."/>
            <person name="Van de Peer Y."/>
            <person name="Moreau H."/>
        </authorList>
    </citation>
    <scope>NUCLEOTIDE SEQUENCE [LARGE SCALE GENOMIC DNA]</scope>
    <source>
        <strain evidence="4 6">OTTH0595</strain>
    </source>
</reference>
<proteinExistence type="predicted"/>
<protein>
    <submittedName>
        <fullName evidence="4">Zinc finger, SWIM-type</fullName>
    </submittedName>
</protein>
<organism evidence="4 6">
    <name type="scientific">Ostreococcus tauri</name>
    <name type="common">Marine green alga</name>
    <dbReference type="NCBI Taxonomy" id="70448"/>
    <lineage>
        <taxon>Eukaryota</taxon>
        <taxon>Viridiplantae</taxon>
        <taxon>Chlorophyta</taxon>
        <taxon>Mamiellophyceae</taxon>
        <taxon>Mamiellales</taxon>
        <taxon>Bathycoccaceae</taxon>
        <taxon>Ostreococcus</taxon>
    </lineage>
</organism>
<accession>A0A1Y5IJ78</accession>
<evidence type="ECO:0000256" key="1">
    <source>
        <dbReference type="PROSITE-ProRule" id="PRU00325"/>
    </source>
</evidence>
<dbReference type="EMBL" id="KZ155771">
    <property type="protein sequence ID" value="OUS49618.1"/>
    <property type="molecule type" value="Genomic_DNA"/>
</dbReference>
<keyword evidence="6" id="KW-1185">Reference proteome</keyword>
<dbReference type="PANTHER" id="PTHR28498:SF1">
    <property type="entry name" value="ZINC FINGER SWIM DOMAIN-CONTAINING PROTEIN 7"/>
    <property type="match status" value="1"/>
</dbReference>
<dbReference type="AlphaFoldDB" id="Q01AF1"/>
<evidence type="ECO:0000259" key="3">
    <source>
        <dbReference type="PROSITE" id="PS50966"/>
    </source>
</evidence>
<dbReference type="KEGG" id="ota:OT_ostta04g04320"/>
<feature type="region of interest" description="Disordered" evidence="2">
    <location>
        <begin position="1"/>
        <end position="37"/>
    </location>
</feature>
<accession>Q01AF1</accession>
<feature type="domain" description="SWIM-type" evidence="3">
    <location>
        <begin position="114"/>
        <end position="166"/>
    </location>
</feature>
<evidence type="ECO:0000313" key="4">
    <source>
        <dbReference type="EMBL" id="CAL51847.1"/>
    </source>
</evidence>
<dbReference type="PANTHER" id="PTHR28498">
    <property type="entry name" value="ZINC FINGER SWIM DOMAIN-CONTAINING PROTEIN 7"/>
    <property type="match status" value="1"/>
</dbReference>
<keyword evidence="1" id="KW-0862">Zinc</keyword>
<dbReference type="OMA" id="RSFFWEC"/>
<dbReference type="InParanoid" id="Q01AF1"/>
<dbReference type="PROSITE" id="PS50966">
    <property type="entry name" value="ZF_SWIM"/>
    <property type="match status" value="1"/>
</dbReference>
<dbReference type="STRING" id="70448.Q01AF1"/>
<dbReference type="GeneID" id="9834019"/>
<dbReference type="EMBL" id="CAID01000004">
    <property type="protein sequence ID" value="CAL51847.1"/>
    <property type="molecule type" value="Genomic_DNA"/>
</dbReference>
<dbReference type="RefSeq" id="XP_003078967.1">
    <property type="nucleotide sequence ID" value="XM_003078919.1"/>
</dbReference>
<dbReference type="FunCoup" id="Q01AF1">
    <property type="interactions" value="389"/>
</dbReference>
<dbReference type="GO" id="GO:0097196">
    <property type="term" value="C:Shu complex"/>
    <property type="evidence" value="ECO:0007669"/>
    <property type="project" value="TreeGrafter"/>
</dbReference>
<dbReference type="Proteomes" id="UP000195557">
    <property type="component" value="Unassembled WGS sequence"/>
</dbReference>
<dbReference type="OrthoDB" id="337581at2759"/>
<keyword evidence="1" id="KW-0863">Zinc-finger</keyword>
<accession>A0A454XQF8</accession>
<dbReference type="GO" id="GO:0000724">
    <property type="term" value="P:double-strand break repair via homologous recombination"/>
    <property type="evidence" value="ECO:0007669"/>
    <property type="project" value="TreeGrafter"/>
</dbReference>
<reference evidence="4" key="2">
    <citation type="journal article" date="2014" name="BMC Genomics">
        <title>An improved genome of the model marine alga Ostreococcus tauri unfolds by assessing Illumina de novo assemblies.</title>
        <authorList>
            <person name="Blanc-Mathieu R."/>
            <person name="Verhelst B."/>
            <person name="Derelle E."/>
            <person name="Rombauts S."/>
            <person name="Bouget F.Y."/>
            <person name="Carre I."/>
            <person name="Chateau A."/>
            <person name="Eyre-Walker A."/>
            <person name="Grimsley N."/>
            <person name="Moreau H."/>
            <person name="Piegu B."/>
            <person name="Rivals E."/>
            <person name="Schackwitz W."/>
            <person name="Van de Peer Y."/>
            <person name="Piganeau G."/>
        </authorList>
    </citation>
    <scope>NUCLEOTIDE SEQUENCE</scope>
    <source>
        <strain evidence="4">RCC4221</strain>
    </source>
</reference>
<evidence type="ECO:0000313" key="6">
    <source>
        <dbReference type="Proteomes" id="UP000009170"/>
    </source>
</evidence>
<dbReference type="Proteomes" id="UP000009170">
    <property type="component" value="Unassembled WGS sequence"/>
</dbReference>
<gene>
    <name evidence="5" type="ORF">BE221DRAFT_202891</name>
    <name evidence="4" type="ORF">OT_ostta04g04320</name>
</gene>
<evidence type="ECO:0000313" key="5">
    <source>
        <dbReference type="EMBL" id="OUS49618.1"/>
    </source>
</evidence>
<evidence type="ECO:0000256" key="2">
    <source>
        <dbReference type="SAM" id="MobiDB-lite"/>
    </source>
</evidence>
<name>Q01AF1_OSTTA</name>
<reference evidence="5" key="3">
    <citation type="submission" date="2017-04" db="EMBL/GenBank/DDBJ databases">
        <title>Population genomics of picophytoplankton unveils novel chromosome hypervariability.</title>
        <authorList>
            <consortium name="DOE Joint Genome Institute"/>
            <person name="Blanc-Mathieu R."/>
            <person name="Krasovec M."/>
            <person name="Hebrard M."/>
            <person name="Yau S."/>
            <person name="Desgranges E."/>
            <person name="Martin J."/>
            <person name="Schackwitz W."/>
            <person name="Kuo A."/>
            <person name="Salin G."/>
            <person name="Donnadieu C."/>
            <person name="Desdevises Y."/>
            <person name="Sanchez-Ferandin S."/>
            <person name="Moreau H."/>
            <person name="Rivals E."/>
            <person name="Grigoriev I.V."/>
            <person name="Grimsley N."/>
            <person name="Eyre-Walker A."/>
            <person name="Piganeau G."/>
        </authorList>
    </citation>
    <scope>NUCLEOTIDE SEQUENCE [LARGE SCALE GENOMIC DNA]</scope>
    <source>
        <strain evidence="5">RCC 1115</strain>
    </source>
</reference>
<dbReference type="InterPro" id="IPR007527">
    <property type="entry name" value="Znf_SWIM"/>
</dbReference>
<dbReference type="GO" id="GO:0008270">
    <property type="term" value="F:zinc ion binding"/>
    <property type="evidence" value="ECO:0007669"/>
    <property type="project" value="UniProtKB-KW"/>
</dbReference>
<sequence length="194" mass="20611">MRAHGSTVPAFMSTAPASRSATDAGDARGFGASASSSNAMDKFSTATIASGVFDALAARILSARDENRAVDVPDDVLEALAWTWGESAVRKALETLQSGRVRRVTAARSGRAMYVVASGDGAQGEKRAYLCFPTHFCSCRSFFWECVNRGETVGCKHQLAARLASVLGAHRDATVDDALLGNMMMKYFEGDAAM</sequence>